<sequence>MSTNPQLFFPPIQMLRGRSSVVDVPSDGLNQPVTRVKLTVIVHKDLLLGHYGFEISPNPPLTIASVAAGRSRPLPFPFRPCCLSAWGKLPGVMNSWQDSR</sequence>
<gene>
    <name evidence="1" type="ORF">G0U57_006806</name>
</gene>
<dbReference type="OrthoDB" id="5859304at2759"/>
<comment type="caution">
    <text evidence="1">The sequence shown here is derived from an EMBL/GenBank/DDBJ whole genome shotgun (WGS) entry which is preliminary data.</text>
</comment>
<evidence type="ECO:0000313" key="1">
    <source>
        <dbReference type="EMBL" id="KAG6928897.1"/>
    </source>
</evidence>
<accession>A0A8T1SJP7</accession>
<dbReference type="Proteomes" id="UP000765507">
    <property type="component" value="Unassembled WGS sequence"/>
</dbReference>
<dbReference type="AlphaFoldDB" id="A0A8T1SJP7"/>
<keyword evidence="2" id="KW-1185">Reference proteome</keyword>
<proteinExistence type="predicted"/>
<reference evidence="1 2" key="1">
    <citation type="journal article" date="2020" name="G3 (Bethesda)">
        <title>Draft Genome of the Common Snapping Turtle, Chelydra serpentina, a Model for Phenotypic Plasticity in Reptiles.</title>
        <authorList>
            <person name="Das D."/>
            <person name="Singh S.K."/>
            <person name="Bierstedt J."/>
            <person name="Erickson A."/>
            <person name="Galli G.L.J."/>
            <person name="Crossley D.A. 2nd"/>
            <person name="Rhen T."/>
        </authorList>
    </citation>
    <scope>NUCLEOTIDE SEQUENCE [LARGE SCALE GENOMIC DNA]</scope>
    <source>
        <strain evidence="1">KW</strain>
    </source>
</reference>
<protein>
    <submittedName>
        <fullName evidence="1">Uncharacterized protein</fullName>
    </submittedName>
</protein>
<dbReference type="EMBL" id="JAHGAV010000196">
    <property type="protein sequence ID" value="KAG6928897.1"/>
    <property type="molecule type" value="Genomic_DNA"/>
</dbReference>
<organism evidence="1 2">
    <name type="scientific">Chelydra serpentina</name>
    <name type="common">Snapping turtle</name>
    <name type="synonym">Testudo serpentina</name>
    <dbReference type="NCBI Taxonomy" id="8475"/>
    <lineage>
        <taxon>Eukaryota</taxon>
        <taxon>Metazoa</taxon>
        <taxon>Chordata</taxon>
        <taxon>Craniata</taxon>
        <taxon>Vertebrata</taxon>
        <taxon>Euteleostomi</taxon>
        <taxon>Archelosauria</taxon>
        <taxon>Testudinata</taxon>
        <taxon>Testudines</taxon>
        <taxon>Cryptodira</taxon>
        <taxon>Durocryptodira</taxon>
        <taxon>Americhelydia</taxon>
        <taxon>Chelydroidea</taxon>
        <taxon>Chelydridae</taxon>
        <taxon>Chelydra</taxon>
    </lineage>
</organism>
<evidence type="ECO:0000313" key="2">
    <source>
        <dbReference type="Proteomes" id="UP000765507"/>
    </source>
</evidence>
<name>A0A8T1SJP7_CHESE</name>